<dbReference type="EMBL" id="JABSTV010001254">
    <property type="protein sequence ID" value="KAH7939520.1"/>
    <property type="molecule type" value="Genomic_DNA"/>
</dbReference>
<evidence type="ECO:0000256" key="1">
    <source>
        <dbReference type="SAM" id="MobiDB-lite"/>
    </source>
</evidence>
<organism evidence="2 3">
    <name type="scientific">Rhipicephalus sanguineus</name>
    <name type="common">Brown dog tick</name>
    <name type="synonym">Ixodes sanguineus</name>
    <dbReference type="NCBI Taxonomy" id="34632"/>
    <lineage>
        <taxon>Eukaryota</taxon>
        <taxon>Metazoa</taxon>
        <taxon>Ecdysozoa</taxon>
        <taxon>Arthropoda</taxon>
        <taxon>Chelicerata</taxon>
        <taxon>Arachnida</taxon>
        <taxon>Acari</taxon>
        <taxon>Parasitiformes</taxon>
        <taxon>Ixodida</taxon>
        <taxon>Ixodoidea</taxon>
        <taxon>Ixodidae</taxon>
        <taxon>Rhipicephalinae</taxon>
        <taxon>Rhipicephalus</taxon>
        <taxon>Rhipicephalus</taxon>
    </lineage>
</organism>
<comment type="caution">
    <text evidence="2">The sequence shown here is derived from an EMBL/GenBank/DDBJ whole genome shotgun (WGS) entry which is preliminary data.</text>
</comment>
<evidence type="ECO:0000313" key="2">
    <source>
        <dbReference type="EMBL" id="KAH7939520.1"/>
    </source>
</evidence>
<reference evidence="2" key="1">
    <citation type="journal article" date="2020" name="Cell">
        <title>Large-Scale Comparative Analyses of Tick Genomes Elucidate Their Genetic Diversity and Vector Capacities.</title>
        <authorList>
            <consortium name="Tick Genome and Microbiome Consortium (TIGMIC)"/>
            <person name="Jia N."/>
            <person name="Wang J."/>
            <person name="Shi W."/>
            <person name="Du L."/>
            <person name="Sun Y."/>
            <person name="Zhan W."/>
            <person name="Jiang J.F."/>
            <person name="Wang Q."/>
            <person name="Zhang B."/>
            <person name="Ji P."/>
            <person name="Bell-Sakyi L."/>
            <person name="Cui X.M."/>
            <person name="Yuan T.T."/>
            <person name="Jiang B.G."/>
            <person name="Yang W.F."/>
            <person name="Lam T.T."/>
            <person name="Chang Q.C."/>
            <person name="Ding S.J."/>
            <person name="Wang X.J."/>
            <person name="Zhu J.G."/>
            <person name="Ruan X.D."/>
            <person name="Zhao L."/>
            <person name="Wei J.T."/>
            <person name="Ye R.Z."/>
            <person name="Que T.C."/>
            <person name="Du C.H."/>
            <person name="Zhou Y.H."/>
            <person name="Cheng J.X."/>
            <person name="Dai P.F."/>
            <person name="Guo W.B."/>
            <person name="Han X.H."/>
            <person name="Huang E.J."/>
            <person name="Li L.F."/>
            <person name="Wei W."/>
            <person name="Gao Y.C."/>
            <person name="Liu J.Z."/>
            <person name="Shao H.Z."/>
            <person name="Wang X."/>
            <person name="Wang C.C."/>
            <person name="Yang T.C."/>
            <person name="Huo Q.B."/>
            <person name="Li W."/>
            <person name="Chen H.Y."/>
            <person name="Chen S.E."/>
            <person name="Zhou L.G."/>
            <person name="Ni X.B."/>
            <person name="Tian J.H."/>
            <person name="Sheng Y."/>
            <person name="Liu T."/>
            <person name="Pan Y.S."/>
            <person name="Xia L.Y."/>
            <person name="Li J."/>
            <person name="Zhao F."/>
            <person name="Cao W.C."/>
        </authorList>
    </citation>
    <scope>NUCLEOTIDE SEQUENCE</scope>
    <source>
        <strain evidence="2">Rsan-2018</strain>
    </source>
</reference>
<gene>
    <name evidence="2" type="ORF">HPB52_013481</name>
</gene>
<evidence type="ECO:0000313" key="3">
    <source>
        <dbReference type="Proteomes" id="UP000821837"/>
    </source>
</evidence>
<dbReference type="Proteomes" id="UP000821837">
    <property type="component" value="Chromosome 8"/>
</dbReference>
<feature type="region of interest" description="Disordered" evidence="1">
    <location>
        <begin position="124"/>
        <end position="156"/>
    </location>
</feature>
<feature type="region of interest" description="Disordered" evidence="1">
    <location>
        <begin position="244"/>
        <end position="271"/>
    </location>
</feature>
<keyword evidence="3" id="KW-1185">Reference proteome</keyword>
<feature type="compositionally biased region" description="Basic residues" evidence="1">
    <location>
        <begin position="1"/>
        <end position="27"/>
    </location>
</feature>
<sequence>MPGSAKKYRTVHAFGRRKRKGRGRKAAKSSEPLVYSEERCVDAPRPFSSGATERVASDSDDGRTSAAADSGRLRVDAKVLTEAEVEENRAREKETLERLSSAPATARKIDSFTESCSEASTLDSDHAAPYLKQKSEGKRGLGGKGRLTAKGQPDPKHAYNLPKEVAEALLPVYTRLSEKALLERCQRGKTQNSNESLHSVIWSLAAKEHHASLFAVEAAVAEAVLRFNTGNLHSATAILDEMDMNATGTGSRRAREKDHRRSMSSTKKRTASLELQKLVKRRHERRMHSDYASGAF</sequence>
<feature type="region of interest" description="Disordered" evidence="1">
    <location>
        <begin position="1"/>
        <end position="71"/>
    </location>
</feature>
<accession>A0A9D4SQF7</accession>
<protein>
    <submittedName>
        <fullName evidence="2">Uncharacterized protein</fullName>
    </submittedName>
</protein>
<dbReference type="AlphaFoldDB" id="A0A9D4SQF7"/>
<name>A0A9D4SQF7_RHISA</name>
<reference evidence="2" key="2">
    <citation type="submission" date="2021-09" db="EMBL/GenBank/DDBJ databases">
        <authorList>
            <person name="Jia N."/>
            <person name="Wang J."/>
            <person name="Shi W."/>
            <person name="Du L."/>
            <person name="Sun Y."/>
            <person name="Zhan W."/>
            <person name="Jiang J."/>
            <person name="Wang Q."/>
            <person name="Zhang B."/>
            <person name="Ji P."/>
            <person name="Sakyi L.B."/>
            <person name="Cui X."/>
            <person name="Yuan T."/>
            <person name="Jiang B."/>
            <person name="Yang W."/>
            <person name="Lam T.T.-Y."/>
            <person name="Chang Q."/>
            <person name="Ding S."/>
            <person name="Wang X."/>
            <person name="Zhu J."/>
            <person name="Ruan X."/>
            <person name="Zhao L."/>
            <person name="Wei J."/>
            <person name="Que T."/>
            <person name="Du C."/>
            <person name="Cheng J."/>
            <person name="Dai P."/>
            <person name="Han X."/>
            <person name="Huang E."/>
            <person name="Gao Y."/>
            <person name="Liu J."/>
            <person name="Shao H."/>
            <person name="Ye R."/>
            <person name="Li L."/>
            <person name="Wei W."/>
            <person name="Wang X."/>
            <person name="Wang C."/>
            <person name="Huo Q."/>
            <person name="Li W."/>
            <person name="Guo W."/>
            <person name="Chen H."/>
            <person name="Chen S."/>
            <person name="Zhou L."/>
            <person name="Zhou L."/>
            <person name="Ni X."/>
            <person name="Tian J."/>
            <person name="Zhou Y."/>
            <person name="Sheng Y."/>
            <person name="Liu T."/>
            <person name="Pan Y."/>
            <person name="Xia L."/>
            <person name="Li J."/>
            <person name="Zhao F."/>
            <person name="Cao W."/>
        </authorList>
    </citation>
    <scope>NUCLEOTIDE SEQUENCE</scope>
    <source>
        <strain evidence="2">Rsan-2018</strain>
        <tissue evidence="2">Larvae</tissue>
    </source>
</reference>
<proteinExistence type="predicted"/>